<comment type="caution">
    <text evidence="1">The sequence shown here is derived from an EMBL/GenBank/DDBJ whole genome shotgun (WGS) entry which is preliminary data.</text>
</comment>
<evidence type="ECO:0000313" key="2">
    <source>
        <dbReference type="Proteomes" id="UP000225135"/>
    </source>
</evidence>
<dbReference type="AlphaFoldDB" id="A0A9X7HNH3"/>
<evidence type="ECO:0000313" key="1">
    <source>
        <dbReference type="EMBL" id="PHG82887.1"/>
    </source>
</evidence>
<sequence>MLSPPLLKIQKFKLYVNYMHVSSVLQYFQSFSFCFYAGFPPFSILLTQTPNKCTFVYFTKRLLLISLLL</sequence>
<dbReference type="EMBL" id="NUUR01000024">
    <property type="protein sequence ID" value="PHG82887.1"/>
    <property type="molecule type" value="Genomic_DNA"/>
</dbReference>
<reference evidence="1 2" key="1">
    <citation type="submission" date="2017-09" db="EMBL/GenBank/DDBJ databases">
        <title>Large-scale bioinformatics analysis of Bacillus genomes uncovers conserved roles of natural products in bacterial physiology.</title>
        <authorList>
            <consortium name="Agbiome Team Llc"/>
            <person name="Bleich R.M."/>
            <person name="Grubbs K.J."/>
            <person name="Santa Maria K.C."/>
            <person name="Allen S.E."/>
            <person name="Farag S."/>
            <person name="Shank E.A."/>
            <person name="Bowers A."/>
        </authorList>
    </citation>
    <scope>NUCLEOTIDE SEQUENCE [LARGE SCALE GENOMIC DNA]</scope>
    <source>
        <strain evidence="1 2">AFS029792</strain>
    </source>
</reference>
<accession>A0A9X7HNH3</accession>
<dbReference type="Proteomes" id="UP000225135">
    <property type="component" value="Unassembled WGS sequence"/>
</dbReference>
<organism evidence="1 2">
    <name type="scientific">Bacillus cereus</name>
    <dbReference type="NCBI Taxonomy" id="1396"/>
    <lineage>
        <taxon>Bacteria</taxon>
        <taxon>Bacillati</taxon>
        <taxon>Bacillota</taxon>
        <taxon>Bacilli</taxon>
        <taxon>Bacillales</taxon>
        <taxon>Bacillaceae</taxon>
        <taxon>Bacillus</taxon>
        <taxon>Bacillus cereus group</taxon>
    </lineage>
</organism>
<name>A0A9X7HNH3_BACCE</name>
<proteinExistence type="predicted"/>
<protein>
    <submittedName>
        <fullName evidence="1">Uncharacterized protein</fullName>
    </submittedName>
</protein>
<gene>
    <name evidence="1" type="ORF">COI69_10050</name>
</gene>